<name>A0A1W6ZXQ2_9HYPH</name>
<evidence type="ECO:0000313" key="2">
    <source>
        <dbReference type="EMBL" id="ARQ02134.1"/>
    </source>
</evidence>
<keyword evidence="1" id="KW-0732">Signal</keyword>
<reference evidence="2 3" key="1">
    <citation type="submission" date="2017-05" db="EMBL/GenBank/DDBJ databases">
        <title>Full genome sequence of Pseudorhodoplanes sinuspersici.</title>
        <authorList>
            <person name="Dastgheib S.M.M."/>
            <person name="Shavandi M."/>
            <person name="Tirandaz H."/>
        </authorList>
    </citation>
    <scope>NUCLEOTIDE SEQUENCE [LARGE SCALE GENOMIC DNA]</scope>
    <source>
        <strain evidence="2 3">RIPI110</strain>
    </source>
</reference>
<dbReference type="SUPFAM" id="SSF109998">
    <property type="entry name" value="Triger factor/SurA peptide-binding domain-like"/>
    <property type="match status" value="1"/>
</dbReference>
<gene>
    <name evidence="2" type="ORF">CAK95_25815</name>
</gene>
<dbReference type="InterPro" id="IPR050280">
    <property type="entry name" value="OMP_Chaperone_SurA"/>
</dbReference>
<dbReference type="STRING" id="1235591.CAK95_25815"/>
<dbReference type="Pfam" id="PF13624">
    <property type="entry name" value="SurA_N_3"/>
    <property type="match status" value="1"/>
</dbReference>
<accession>A0A1W6ZXQ2</accession>
<dbReference type="InterPro" id="IPR027304">
    <property type="entry name" value="Trigger_fact/SurA_dom_sf"/>
</dbReference>
<sequence length="368" mass="41053">MVWLTRPASIRWLLSMMHATLPTTITLDRDDFGSKRSKIMNVIDSNTLEHDVVRKPLRTFRHHALALRPVLRMLAVAVVLVIAAGSTAKAQIVLYVTGQPITAYDIEQRGRLMGLGGGKAKSRQEIINELIDDKLKILAGKRFNFELSDKEVDNAFAGIARNAGATPDQFAKQLEKSGVNPNTLKARLRADLTWGQIVRGRYATQLQVGEKDIFEAEAKSGEEKDVGIDYTLYPITFVVPRGAGANVIEARRREADALRGRFQDCSAGLPFARALRDVVVRPPVRKNSADLSPALREILAKVEVGKLTPPESTSGGIEVFALCDRRETTADSPTKRKLRDEMFQQRFQKQADRYLKELRAGAMIEYKQ</sequence>
<dbReference type="KEGG" id="psin:CAK95_25815"/>
<evidence type="ECO:0000256" key="1">
    <source>
        <dbReference type="ARBA" id="ARBA00022729"/>
    </source>
</evidence>
<organism evidence="2 3">
    <name type="scientific">Pseudorhodoplanes sinuspersici</name>
    <dbReference type="NCBI Taxonomy" id="1235591"/>
    <lineage>
        <taxon>Bacteria</taxon>
        <taxon>Pseudomonadati</taxon>
        <taxon>Pseudomonadota</taxon>
        <taxon>Alphaproteobacteria</taxon>
        <taxon>Hyphomicrobiales</taxon>
        <taxon>Pseudorhodoplanes</taxon>
    </lineage>
</organism>
<proteinExistence type="predicted"/>
<keyword evidence="3" id="KW-1185">Reference proteome</keyword>
<dbReference type="PANTHER" id="PTHR47637:SF1">
    <property type="entry name" value="CHAPERONE SURA"/>
    <property type="match status" value="1"/>
</dbReference>
<evidence type="ECO:0008006" key="4">
    <source>
        <dbReference type="Google" id="ProtNLM"/>
    </source>
</evidence>
<dbReference type="Gene3D" id="1.10.4030.10">
    <property type="entry name" value="Porin chaperone SurA, peptide-binding domain"/>
    <property type="match status" value="1"/>
</dbReference>
<dbReference type="Proteomes" id="UP000194137">
    <property type="component" value="Chromosome"/>
</dbReference>
<dbReference type="AlphaFoldDB" id="A0A1W6ZXQ2"/>
<dbReference type="EMBL" id="CP021112">
    <property type="protein sequence ID" value="ARQ02134.1"/>
    <property type="molecule type" value="Genomic_DNA"/>
</dbReference>
<evidence type="ECO:0000313" key="3">
    <source>
        <dbReference type="Proteomes" id="UP000194137"/>
    </source>
</evidence>
<protein>
    <recommendedName>
        <fullName evidence="4">SurA N-terminal domain-containing protein</fullName>
    </recommendedName>
</protein>
<dbReference type="PANTHER" id="PTHR47637">
    <property type="entry name" value="CHAPERONE SURA"/>
    <property type="match status" value="1"/>
</dbReference>